<feature type="non-terminal residue" evidence="1">
    <location>
        <position position="108"/>
    </location>
</feature>
<accession>A0A7J6PTW1</accession>
<keyword evidence="2" id="KW-1185">Reference proteome</keyword>
<organism evidence="1 2">
    <name type="scientific">Perkinsus olseni</name>
    <name type="common">Perkinsus atlanticus</name>
    <dbReference type="NCBI Taxonomy" id="32597"/>
    <lineage>
        <taxon>Eukaryota</taxon>
        <taxon>Sar</taxon>
        <taxon>Alveolata</taxon>
        <taxon>Perkinsozoa</taxon>
        <taxon>Perkinsea</taxon>
        <taxon>Perkinsida</taxon>
        <taxon>Perkinsidae</taxon>
        <taxon>Perkinsus</taxon>
    </lineage>
</organism>
<proteinExistence type="predicted"/>
<feature type="non-terminal residue" evidence="1">
    <location>
        <position position="1"/>
    </location>
</feature>
<dbReference type="EMBL" id="JABANO010037896">
    <property type="protein sequence ID" value="KAF4699455.1"/>
    <property type="molecule type" value="Genomic_DNA"/>
</dbReference>
<dbReference type="Proteomes" id="UP000553632">
    <property type="component" value="Unassembled WGS sequence"/>
</dbReference>
<sequence>IPASPLCSISTGTFNATVKLSALGEEAPGVFLLQLRFYEDGTVRFTMDENHDIVGDIRTRYVIPSGDVIQDENMPLAKDLKYTYSQEEKASTFRVGESVVVTLMHDDV</sequence>
<comment type="caution">
    <text evidence="1">The sequence shown here is derived from an EMBL/GenBank/DDBJ whole genome shotgun (WGS) entry which is preliminary data.</text>
</comment>
<dbReference type="AlphaFoldDB" id="A0A7J6PTW1"/>
<reference evidence="1 2" key="1">
    <citation type="submission" date="2020-04" db="EMBL/GenBank/DDBJ databases">
        <title>Perkinsus olseni comparative genomics.</title>
        <authorList>
            <person name="Bogema D.R."/>
        </authorList>
    </citation>
    <scope>NUCLEOTIDE SEQUENCE [LARGE SCALE GENOMIC DNA]</scope>
    <source>
        <strain evidence="1 2">ATCC PRA-207</strain>
    </source>
</reference>
<name>A0A7J6PTW1_PEROL</name>
<gene>
    <name evidence="1" type="ORF">FOZ63_031197</name>
</gene>
<evidence type="ECO:0000313" key="1">
    <source>
        <dbReference type="EMBL" id="KAF4699455.1"/>
    </source>
</evidence>
<protein>
    <submittedName>
        <fullName evidence="1">Uncharacterized protein</fullName>
    </submittedName>
</protein>
<evidence type="ECO:0000313" key="2">
    <source>
        <dbReference type="Proteomes" id="UP000553632"/>
    </source>
</evidence>